<dbReference type="InterPro" id="IPR019741">
    <property type="entry name" value="Galactokinase_CS"/>
</dbReference>
<accession>C9KNC4</accession>
<dbReference type="HAMAP" id="MF_00246">
    <property type="entry name" value="Galactokinase"/>
    <property type="match status" value="1"/>
</dbReference>
<evidence type="ECO:0000256" key="6">
    <source>
        <dbReference type="ARBA" id="ARBA00022777"/>
    </source>
</evidence>
<dbReference type="SUPFAM" id="SSF54211">
    <property type="entry name" value="Ribosomal protein S5 domain 2-like"/>
    <property type="match status" value="1"/>
</dbReference>
<evidence type="ECO:0000256" key="11">
    <source>
        <dbReference type="HAMAP-Rule" id="MF_00246"/>
    </source>
</evidence>
<feature type="domain" description="GHMP kinase N-terminal" evidence="13">
    <location>
        <begin position="99"/>
        <end position="188"/>
    </location>
</feature>
<dbReference type="NCBIfam" id="NF003705">
    <property type="entry name" value="PRK05322.1"/>
    <property type="match status" value="1"/>
</dbReference>
<dbReference type="STRING" id="500635.MITSMUL_04612"/>
<feature type="binding site" evidence="11">
    <location>
        <position position="230"/>
    </location>
    <ligand>
        <name>substrate</name>
    </ligand>
</feature>
<keyword evidence="2 11" id="KW-0963">Cytoplasm</keyword>
<evidence type="ECO:0000256" key="9">
    <source>
        <dbReference type="ARBA" id="ARBA00023144"/>
    </source>
</evidence>
<feature type="domain" description="GHMP kinase C-terminal" evidence="14">
    <location>
        <begin position="291"/>
        <end position="372"/>
    </location>
</feature>
<evidence type="ECO:0000256" key="2">
    <source>
        <dbReference type="ARBA" id="ARBA00022490"/>
    </source>
</evidence>
<feature type="site" description="Transition state stabilizer" evidence="11">
    <location>
        <position position="33"/>
    </location>
</feature>
<feature type="binding site" evidence="11">
    <location>
        <begin position="130"/>
        <end position="136"/>
    </location>
    <ligand>
        <name>ATP</name>
        <dbReference type="ChEBI" id="CHEBI:30616"/>
    </ligand>
</feature>
<evidence type="ECO:0000256" key="12">
    <source>
        <dbReference type="NCBIfam" id="TIGR00131"/>
    </source>
</evidence>
<evidence type="ECO:0000256" key="8">
    <source>
        <dbReference type="ARBA" id="ARBA00022842"/>
    </source>
</evidence>
<evidence type="ECO:0000256" key="7">
    <source>
        <dbReference type="ARBA" id="ARBA00022840"/>
    </source>
</evidence>
<dbReference type="FunFam" id="3.30.230.10:FF:000017">
    <property type="entry name" value="Galactokinase"/>
    <property type="match status" value="1"/>
</dbReference>
<keyword evidence="6 11" id="KW-0418">Kinase</keyword>
<gene>
    <name evidence="11 16" type="primary">galK</name>
    <name evidence="16" type="ORF">MITSMUL_04612</name>
</gene>
<dbReference type="InterPro" id="IPR020568">
    <property type="entry name" value="Ribosomal_Su5_D2-typ_SF"/>
</dbReference>
<dbReference type="UniPathway" id="UPA00214"/>
<feature type="binding site" evidence="11">
    <location>
        <position position="168"/>
    </location>
    <ligand>
        <name>Mg(2+)</name>
        <dbReference type="ChEBI" id="CHEBI:18420"/>
    </ligand>
</feature>
<dbReference type="GO" id="GO:0006012">
    <property type="term" value="P:galactose metabolic process"/>
    <property type="evidence" value="ECO:0007669"/>
    <property type="project" value="UniProtKB-UniRule"/>
</dbReference>
<dbReference type="PRINTS" id="PR00959">
    <property type="entry name" value="MEVGALKINASE"/>
</dbReference>
<dbReference type="InterPro" id="IPR022963">
    <property type="entry name" value="Galactokinase_bac"/>
</dbReference>
<dbReference type="EC" id="2.7.1.6" evidence="11 12"/>
<feature type="binding site" evidence="11">
    <location>
        <begin position="39"/>
        <end position="42"/>
    </location>
    <ligand>
        <name>substrate</name>
    </ligand>
</feature>
<evidence type="ECO:0000256" key="5">
    <source>
        <dbReference type="ARBA" id="ARBA00022741"/>
    </source>
</evidence>
<comment type="caution">
    <text evidence="16">The sequence shown here is derived from an EMBL/GenBank/DDBJ whole genome shotgun (WGS) entry which is preliminary data.</text>
</comment>
<dbReference type="PIRSF" id="PIRSF000530">
    <property type="entry name" value="Galactokinase"/>
    <property type="match status" value="1"/>
</dbReference>
<dbReference type="Gene3D" id="3.30.230.10">
    <property type="match status" value="1"/>
</dbReference>
<dbReference type="Proteomes" id="UP000003671">
    <property type="component" value="Unassembled WGS sequence"/>
</dbReference>
<dbReference type="PATRIC" id="fig|500635.8.peg.1330"/>
<evidence type="ECO:0000256" key="4">
    <source>
        <dbReference type="ARBA" id="ARBA00022723"/>
    </source>
</evidence>
<evidence type="ECO:0000313" key="17">
    <source>
        <dbReference type="Proteomes" id="UP000003671"/>
    </source>
</evidence>
<organism evidence="16 17">
    <name type="scientific">Mitsuokella multacida DSM 20544</name>
    <dbReference type="NCBI Taxonomy" id="500635"/>
    <lineage>
        <taxon>Bacteria</taxon>
        <taxon>Bacillati</taxon>
        <taxon>Bacillota</taxon>
        <taxon>Negativicutes</taxon>
        <taxon>Selenomonadales</taxon>
        <taxon>Selenomonadaceae</taxon>
        <taxon>Mitsuokella</taxon>
    </lineage>
</organism>
<reference evidence="16" key="1">
    <citation type="submission" date="2009-09" db="EMBL/GenBank/DDBJ databases">
        <authorList>
            <person name="Weinstock G."/>
            <person name="Sodergren E."/>
            <person name="Clifton S."/>
            <person name="Fulton L."/>
            <person name="Fulton B."/>
            <person name="Courtney L."/>
            <person name="Fronick C."/>
            <person name="Harrison M."/>
            <person name="Strong C."/>
            <person name="Farmer C."/>
            <person name="Delahaunty K."/>
            <person name="Markovic C."/>
            <person name="Hall O."/>
            <person name="Minx P."/>
            <person name="Tomlinson C."/>
            <person name="Mitreva M."/>
            <person name="Nelson J."/>
            <person name="Hou S."/>
            <person name="Wollam A."/>
            <person name="Pepin K.H."/>
            <person name="Johnson M."/>
            <person name="Bhonagiri V."/>
            <person name="Nash W.E."/>
            <person name="Warren W."/>
            <person name="Chinwalla A."/>
            <person name="Mardis E.R."/>
            <person name="Wilson R.K."/>
        </authorList>
    </citation>
    <scope>NUCLEOTIDE SEQUENCE [LARGE SCALE GENOMIC DNA]</scope>
    <source>
        <strain evidence="16">DSM 20544</strain>
    </source>
</reference>
<dbReference type="InterPro" id="IPR000705">
    <property type="entry name" value="Galactokinase"/>
</dbReference>
<keyword evidence="4 11" id="KW-0479">Metal-binding</keyword>
<dbReference type="PANTHER" id="PTHR10457">
    <property type="entry name" value="MEVALONATE KINASE/GALACTOKINASE"/>
    <property type="match status" value="1"/>
</dbReference>
<dbReference type="InterPro" id="IPR014721">
    <property type="entry name" value="Ribsml_uS5_D2-typ_fold_subgr"/>
</dbReference>
<dbReference type="GO" id="GO:0005524">
    <property type="term" value="F:ATP binding"/>
    <property type="evidence" value="ECO:0007669"/>
    <property type="project" value="UniProtKB-UniRule"/>
</dbReference>
<keyword evidence="7 11" id="KW-0067">ATP-binding</keyword>
<dbReference type="PROSITE" id="PS00627">
    <property type="entry name" value="GHMP_KINASES_ATP"/>
    <property type="match status" value="1"/>
</dbReference>
<dbReference type="GO" id="GO:0004335">
    <property type="term" value="F:galactokinase activity"/>
    <property type="evidence" value="ECO:0007669"/>
    <property type="project" value="UniProtKB-UniRule"/>
</dbReference>
<dbReference type="NCBIfam" id="TIGR00131">
    <property type="entry name" value="gal_kin"/>
    <property type="match status" value="1"/>
</dbReference>
<dbReference type="InterPro" id="IPR013750">
    <property type="entry name" value="GHMP_kinase_C_dom"/>
</dbReference>
<dbReference type="InterPro" id="IPR006206">
    <property type="entry name" value="Mevalonate/galactokinase"/>
</dbReference>
<evidence type="ECO:0000313" key="16">
    <source>
        <dbReference type="EMBL" id="EEX68548.1"/>
    </source>
</evidence>
<proteinExistence type="inferred from homology"/>
<comment type="similarity">
    <text evidence="1 11">Belongs to the GHMP kinase family. GalK subfamily.</text>
</comment>
<name>C9KNC4_9FIRM</name>
<evidence type="ECO:0000259" key="14">
    <source>
        <dbReference type="Pfam" id="PF08544"/>
    </source>
</evidence>
<dbReference type="eggNOG" id="COG0153">
    <property type="taxonomic scope" value="Bacteria"/>
</dbReference>
<dbReference type="SUPFAM" id="SSF55060">
    <property type="entry name" value="GHMP Kinase, C-terminal domain"/>
    <property type="match status" value="1"/>
</dbReference>
<dbReference type="InterPro" id="IPR036554">
    <property type="entry name" value="GHMP_kinase_C_sf"/>
</dbReference>
<feature type="active site" description="Proton acceptor" evidence="11">
    <location>
        <position position="180"/>
    </location>
</feature>
<feature type="binding site" evidence="11">
    <location>
        <position position="136"/>
    </location>
    <ligand>
        <name>Mg(2+)</name>
        <dbReference type="ChEBI" id="CHEBI:18420"/>
    </ligand>
</feature>
<sequence>MEGYKMEILATMKQEFTKQFGGQAERSYFSPGRVNLIGEHTDYNGGHVFPCAISLGTYAVVADRKDMTTRIYSMNLADKGIIEFPMTGLSYDAAKDWANYPMGVVDVFEKAGHKATHGFDILIYGTLPAGAGLSSSASLEVLTSVILNEAFGFGLDMIEMVKLSQKAENQFVGVNCGIMDQFAVGMGKKDCAILLDCNTLAYRYSKIALEDASIVITNTNKPHSLASSAYNVRRAQCEHALNELKEVKPGLKALGELGNDEFNQIAGHIEEVLERHRARHAVYENNRTLDAVKALENNDVKEFGRLMNESHFSLRDDYEVTGKELDTLAEIAWQQDGVIGSRMTGAGFGGSTVSLVKNDAIEAFKKNVGEQYTKKIGYAPSFVVASISDGTHRIEE</sequence>
<dbReference type="InterPro" id="IPR019539">
    <property type="entry name" value="GalKase_N"/>
</dbReference>
<comment type="function">
    <text evidence="11">Catalyzes the transfer of the gamma-phosphate of ATP to D-galactose to form alpha-D-galactose-1-phosphate (Gal-1-P).</text>
</comment>
<evidence type="ECO:0000256" key="1">
    <source>
        <dbReference type="ARBA" id="ARBA00006566"/>
    </source>
</evidence>
<evidence type="ECO:0000256" key="10">
    <source>
        <dbReference type="ARBA" id="ARBA00023277"/>
    </source>
</evidence>
<dbReference type="Gene3D" id="3.30.70.890">
    <property type="entry name" value="GHMP kinase, C-terminal domain"/>
    <property type="match status" value="1"/>
</dbReference>
<keyword evidence="17" id="KW-1185">Reference proteome</keyword>
<dbReference type="Pfam" id="PF00288">
    <property type="entry name" value="GHMP_kinases_N"/>
    <property type="match status" value="1"/>
</dbReference>
<dbReference type="HOGENOM" id="CLU_017814_2_1_9"/>
<dbReference type="AlphaFoldDB" id="C9KNC4"/>
<evidence type="ECO:0000256" key="3">
    <source>
        <dbReference type="ARBA" id="ARBA00022679"/>
    </source>
</evidence>
<dbReference type="EMBL" id="ABWK02000017">
    <property type="protein sequence ID" value="EEX68548.1"/>
    <property type="molecule type" value="Genomic_DNA"/>
</dbReference>
<keyword evidence="10 11" id="KW-0119">Carbohydrate metabolism</keyword>
<keyword evidence="8 11" id="KW-0460">Magnesium</keyword>
<protein>
    <recommendedName>
        <fullName evidence="11 12">Galactokinase</fullName>
        <ecNumber evidence="11 12">2.7.1.6</ecNumber>
    </recommendedName>
    <alternativeName>
        <fullName evidence="11">Galactose kinase</fullName>
    </alternativeName>
</protein>
<dbReference type="GO" id="GO:0000287">
    <property type="term" value="F:magnesium ion binding"/>
    <property type="evidence" value="ECO:0007669"/>
    <property type="project" value="UniProtKB-UniRule"/>
</dbReference>
<evidence type="ECO:0000259" key="15">
    <source>
        <dbReference type="Pfam" id="PF10509"/>
    </source>
</evidence>
<dbReference type="PANTHER" id="PTHR10457:SF7">
    <property type="entry name" value="GALACTOKINASE-RELATED"/>
    <property type="match status" value="1"/>
</dbReference>
<dbReference type="InterPro" id="IPR006203">
    <property type="entry name" value="GHMP_knse_ATP-bd_CS"/>
</dbReference>
<dbReference type="FunFam" id="3.30.70.890:FF:000001">
    <property type="entry name" value="Galactokinase"/>
    <property type="match status" value="1"/>
</dbReference>
<feature type="domain" description="Galactokinase N-terminal" evidence="15">
    <location>
        <begin position="14"/>
        <end position="62"/>
    </location>
</feature>
<dbReference type="PRINTS" id="PR00473">
    <property type="entry name" value="GALCTOKINASE"/>
</dbReference>
<evidence type="ECO:0000259" key="13">
    <source>
        <dbReference type="Pfam" id="PF00288"/>
    </source>
</evidence>
<dbReference type="PROSITE" id="PS00106">
    <property type="entry name" value="GALACTOKINASE"/>
    <property type="match status" value="1"/>
</dbReference>
<keyword evidence="5 11" id="KW-0547">Nucleotide-binding</keyword>
<feature type="binding site" evidence="11">
    <location>
        <position position="73"/>
    </location>
    <ligand>
        <name>ATP</name>
        <dbReference type="ChEBI" id="CHEBI:30616"/>
    </ligand>
</feature>
<keyword evidence="9 11" id="KW-0299">Galactose metabolism</keyword>
<comment type="subcellular location">
    <subcellularLocation>
        <location evidence="11">Cytoplasm</location>
    </subcellularLocation>
</comment>
<keyword evidence="3 11" id="KW-0808">Transferase</keyword>
<comment type="pathway">
    <text evidence="11">Carbohydrate metabolism; galactose metabolism.</text>
</comment>
<dbReference type="InterPro" id="IPR006204">
    <property type="entry name" value="GHMP_kinase_N_dom"/>
</dbReference>
<dbReference type="Pfam" id="PF08544">
    <property type="entry name" value="GHMP_kinases_C"/>
    <property type="match status" value="1"/>
</dbReference>
<dbReference type="Pfam" id="PF10509">
    <property type="entry name" value="GalKase_gal_bdg"/>
    <property type="match status" value="1"/>
</dbReference>
<dbReference type="GO" id="GO:0005829">
    <property type="term" value="C:cytosol"/>
    <property type="evidence" value="ECO:0007669"/>
    <property type="project" value="TreeGrafter"/>
</dbReference>
<comment type="catalytic activity">
    <reaction evidence="11">
        <text>alpha-D-galactose + ATP = alpha-D-galactose 1-phosphate + ADP + H(+)</text>
        <dbReference type="Rhea" id="RHEA:13553"/>
        <dbReference type="ChEBI" id="CHEBI:15378"/>
        <dbReference type="ChEBI" id="CHEBI:28061"/>
        <dbReference type="ChEBI" id="CHEBI:30616"/>
        <dbReference type="ChEBI" id="CHEBI:58336"/>
        <dbReference type="ChEBI" id="CHEBI:456216"/>
        <dbReference type="EC" id="2.7.1.6"/>
    </reaction>
</comment>